<comment type="caution">
    <text evidence="3">The sequence shown here is derived from an EMBL/GenBank/DDBJ whole genome shotgun (WGS) entry which is preliminary data.</text>
</comment>
<gene>
    <name evidence="3" type="ORF">G4223_04020</name>
</gene>
<reference evidence="3 4" key="1">
    <citation type="submission" date="2020-02" db="EMBL/GenBank/DDBJ databases">
        <authorList>
            <person name="Dziuba M."/>
            <person name="Kuznetsov B."/>
            <person name="Mardanov A."/>
            <person name="Ravin N."/>
            <person name="Grouzdev D."/>
        </authorList>
    </citation>
    <scope>NUCLEOTIDE SEQUENCE [LARGE SCALE GENOMIC DNA]</scope>
    <source>
        <strain evidence="3 4">SpK</strain>
    </source>
</reference>
<dbReference type="AlphaFoldDB" id="A0A7C9UY16"/>
<organism evidence="3 4">
    <name type="scientific">Magnetospirillum aberrantis SpK</name>
    <dbReference type="NCBI Taxonomy" id="908842"/>
    <lineage>
        <taxon>Bacteria</taxon>
        <taxon>Pseudomonadati</taxon>
        <taxon>Pseudomonadota</taxon>
        <taxon>Alphaproteobacteria</taxon>
        <taxon>Rhodospirillales</taxon>
        <taxon>Rhodospirillaceae</taxon>
        <taxon>Magnetospirillum</taxon>
    </lineage>
</organism>
<sequence length="393" mass="42009">MFQPAQAPWINPGVVIHDAGAPVDELIAKFANSAARRGFLVAACAQRGETMVDLVSGEPLAGTPLEVAARTLRVAMRDDADLAVIGGFDGFRHAAVELTASIGQGATQGMPVLTTIPDGRVLEWHDFIGHGGTMIAPTTRALWRWWGPERLYRDLALGVAADEVRQIAVGPRWLMVQGPAGAGLAYLPRNSRELVGRIAELKRKSLRQLAELSGSWDPLEMAVGIAAINAHYNRFDLEGEMGNGASAFGHEAGRVVVIGAFPGLSETLSNPQVIEADPRPGEYPTVAMDSLLPGCAAAVVASSTLINRNLPRILRLAQGSRIALVGPATPLTHRLFHYGCEILGGLVVRDARGLGEAIRAGALPREFGRFGHYLHLKREDAPAESGCRFRARP</sequence>
<protein>
    <submittedName>
        <fullName evidence="3">DUF2478 domain-containing protein</fullName>
    </submittedName>
</protein>
<dbReference type="Pfam" id="PF10649">
    <property type="entry name" value="DUF2478"/>
    <property type="match status" value="1"/>
</dbReference>
<dbReference type="Gene3D" id="3.30.390.100">
    <property type="match status" value="1"/>
</dbReference>
<accession>A0A7C9UY16</accession>
<evidence type="ECO:0000259" key="2">
    <source>
        <dbReference type="Pfam" id="PF13938"/>
    </source>
</evidence>
<dbReference type="RefSeq" id="WP_163675352.1">
    <property type="nucleotide sequence ID" value="NZ_JAAIYP010000026.1"/>
</dbReference>
<evidence type="ECO:0000259" key="1">
    <source>
        <dbReference type="Pfam" id="PF04016"/>
    </source>
</evidence>
<name>A0A7C9UY16_9PROT</name>
<proteinExistence type="predicted"/>
<feature type="domain" description="DUF4213" evidence="2">
    <location>
        <begin position="152"/>
        <end position="231"/>
    </location>
</feature>
<dbReference type="Gene3D" id="3.40.50.11590">
    <property type="match status" value="1"/>
</dbReference>
<dbReference type="InterPro" id="IPR007161">
    <property type="entry name" value="DUF364"/>
</dbReference>
<evidence type="ECO:0000313" key="3">
    <source>
        <dbReference type="EMBL" id="NFV79274.1"/>
    </source>
</evidence>
<dbReference type="Pfam" id="PF04016">
    <property type="entry name" value="DUF364"/>
    <property type="match status" value="1"/>
</dbReference>
<dbReference type="InterPro" id="IPR018912">
    <property type="entry name" value="DUF2478"/>
</dbReference>
<evidence type="ECO:0000313" key="4">
    <source>
        <dbReference type="Proteomes" id="UP000480684"/>
    </source>
</evidence>
<dbReference type="EMBL" id="JAAIYP010000026">
    <property type="protein sequence ID" value="NFV79274.1"/>
    <property type="molecule type" value="Genomic_DNA"/>
</dbReference>
<feature type="domain" description="Putative heavy-metal chelation" evidence="1">
    <location>
        <begin position="251"/>
        <end position="375"/>
    </location>
</feature>
<dbReference type="SUPFAM" id="SSF159713">
    <property type="entry name" value="Dhaf3308-like"/>
    <property type="match status" value="1"/>
</dbReference>
<dbReference type="Proteomes" id="UP000480684">
    <property type="component" value="Unassembled WGS sequence"/>
</dbReference>
<dbReference type="Pfam" id="PF13938">
    <property type="entry name" value="DUF4213"/>
    <property type="match status" value="1"/>
</dbReference>
<dbReference type="InterPro" id="IPR025251">
    <property type="entry name" value="DUF4213"/>
</dbReference>
<keyword evidence="4" id="KW-1185">Reference proteome</keyword>